<organism evidence="5 6">
    <name type="scientific">Linum trigynum</name>
    <dbReference type="NCBI Taxonomy" id="586398"/>
    <lineage>
        <taxon>Eukaryota</taxon>
        <taxon>Viridiplantae</taxon>
        <taxon>Streptophyta</taxon>
        <taxon>Embryophyta</taxon>
        <taxon>Tracheophyta</taxon>
        <taxon>Spermatophyta</taxon>
        <taxon>Magnoliopsida</taxon>
        <taxon>eudicotyledons</taxon>
        <taxon>Gunneridae</taxon>
        <taxon>Pentapetalae</taxon>
        <taxon>rosids</taxon>
        <taxon>fabids</taxon>
        <taxon>Malpighiales</taxon>
        <taxon>Linaceae</taxon>
        <taxon>Linum</taxon>
    </lineage>
</organism>
<keyword evidence="2" id="KW-0677">Repeat</keyword>
<keyword evidence="6" id="KW-1185">Reference proteome</keyword>
<evidence type="ECO:0000259" key="4">
    <source>
        <dbReference type="PROSITE" id="PS51473"/>
    </source>
</evidence>
<evidence type="ECO:0000313" key="5">
    <source>
        <dbReference type="EMBL" id="CAL1392624.1"/>
    </source>
</evidence>
<evidence type="ECO:0000256" key="2">
    <source>
        <dbReference type="ARBA" id="ARBA00022737"/>
    </source>
</evidence>
<keyword evidence="1 3" id="KW-0732">Signal</keyword>
<dbReference type="Pfam" id="PF01657">
    <property type="entry name" value="Stress-antifung"/>
    <property type="match status" value="1"/>
</dbReference>
<feature type="domain" description="Gnk2-homologous" evidence="4">
    <location>
        <begin position="24"/>
        <end position="135"/>
    </location>
</feature>
<proteinExistence type="predicted"/>
<sequence length="135" mass="14266">MGCYTTFAASVTVIVLLAGGGLLRTSLGDICGDTPAKDQASFADYVDVLLGILVKETTARLPDQLTYDATVPGSNFPGSVTGTATCYDQGDITYEDCSKCLSELLPYLEECETTSSTGGASLEGRCMIQFHENLQ</sequence>
<gene>
    <name evidence="5" type="ORF">LTRI10_LOCUS33255</name>
</gene>
<dbReference type="Gene3D" id="3.30.430.20">
    <property type="entry name" value="Gnk2 domain, C-X8-C-X2-C motif"/>
    <property type="match status" value="1"/>
</dbReference>
<reference evidence="5 6" key="1">
    <citation type="submission" date="2024-04" db="EMBL/GenBank/DDBJ databases">
        <authorList>
            <person name="Fracassetti M."/>
        </authorList>
    </citation>
    <scope>NUCLEOTIDE SEQUENCE [LARGE SCALE GENOMIC DNA]</scope>
</reference>
<dbReference type="PROSITE" id="PS51473">
    <property type="entry name" value="GNK2"/>
    <property type="match status" value="1"/>
</dbReference>
<accession>A0AAV2F368</accession>
<dbReference type="EMBL" id="OZ034819">
    <property type="protein sequence ID" value="CAL1392624.1"/>
    <property type="molecule type" value="Genomic_DNA"/>
</dbReference>
<name>A0AAV2F368_9ROSI</name>
<feature type="signal peptide" evidence="3">
    <location>
        <begin position="1"/>
        <end position="28"/>
    </location>
</feature>
<evidence type="ECO:0000313" key="6">
    <source>
        <dbReference type="Proteomes" id="UP001497516"/>
    </source>
</evidence>
<dbReference type="Proteomes" id="UP001497516">
    <property type="component" value="Chromosome 6"/>
</dbReference>
<dbReference type="AlphaFoldDB" id="A0AAV2F368"/>
<protein>
    <recommendedName>
        <fullName evidence="4">Gnk2-homologous domain-containing protein</fullName>
    </recommendedName>
</protein>
<evidence type="ECO:0000256" key="3">
    <source>
        <dbReference type="SAM" id="SignalP"/>
    </source>
</evidence>
<evidence type="ECO:0000256" key="1">
    <source>
        <dbReference type="ARBA" id="ARBA00022729"/>
    </source>
</evidence>
<feature type="chain" id="PRO_5043841931" description="Gnk2-homologous domain-containing protein" evidence="3">
    <location>
        <begin position="29"/>
        <end position="135"/>
    </location>
</feature>
<dbReference type="InterPro" id="IPR002902">
    <property type="entry name" value="GNK2"/>
</dbReference>
<dbReference type="InterPro" id="IPR038408">
    <property type="entry name" value="GNK2_sf"/>
</dbReference>